<dbReference type="HOGENOM" id="CLU_3419623_0_0_1"/>
<name>T1JT16_TETUR</name>
<evidence type="ECO:0000313" key="2">
    <source>
        <dbReference type="Proteomes" id="UP000015104"/>
    </source>
</evidence>
<sequence length="25" mass="2690">MASSSGNCVNFSTIPLQNSIEHKPK</sequence>
<evidence type="ECO:0000313" key="1">
    <source>
        <dbReference type="EnsemblMetazoa" id="tetur01g12500.1"/>
    </source>
</evidence>
<reference evidence="2" key="1">
    <citation type="submission" date="2011-08" db="EMBL/GenBank/DDBJ databases">
        <authorList>
            <person name="Rombauts S."/>
        </authorList>
    </citation>
    <scope>NUCLEOTIDE SEQUENCE</scope>
    <source>
        <strain evidence="2">London</strain>
    </source>
</reference>
<keyword evidence="2" id="KW-1185">Reference proteome</keyword>
<accession>T1JT16</accession>
<proteinExistence type="predicted"/>
<dbReference type="AlphaFoldDB" id="T1JT16"/>
<dbReference type="Proteomes" id="UP000015104">
    <property type="component" value="Unassembled WGS sequence"/>
</dbReference>
<reference evidence="1" key="2">
    <citation type="submission" date="2015-06" db="UniProtKB">
        <authorList>
            <consortium name="EnsemblMetazoa"/>
        </authorList>
    </citation>
    <scope>IDENTIFICATION</scope>
</reference>
<organism evidence="1 2">
    <name type="scientific">Tetranychus urticae</name>
    <name type="common">Two-spotted spider mite</name>
    <dbReference type="NCBI Taxonomy" id="32264"/>
    <lineage>
        <taxon>Eukaryota</taxon>
        <taxon>Metazoa</taxon>
        <taxon>Ecdysozoa</taxon>
        <taxon>Arthropoda</taxon>
        <taxon>Chelicerata</taxon>
        <taxon>Arachnida</taxon>
        <taxon>Acari</taxon>
        <taxon>Acariformes</taxon>
        <taxon>Trombidiformes</taxon>
        <taxon>Prostigmata</taxon>
        <taxon>Eleutherengona</taxon>
        <taxon>Raphignathae</taxon>
        <taxon>Tetranychoidea</taxon>
        <taxon>Tetranychidae</taxon>
        <taxon>Tetranychus</taxon>
    </lineage>
</organism>
<dbReference type="EMBL" id="CAEY01000470">
    <property type="status" value="NOT_ANNOTATED_CDS"/>
    <property type="molecule type" value="Genomic_DNA"/>
</dbReference>
<protein>
    <submittedName>
        <fullName evidence="1">Uncharacterized protein</fullName>
    </submittedName>
</protein>
<dbReference type="EnsemblMetazoa" id="tetur01g12500.1">
    <property type="protein sequence ID" value="tetur01g12500.1"/>
    <property type="gene ID" value="tetur01g12500"/>
</dbReference>